<sequence length="303" mass="35395">MKFISVSEMAKRWNISERTVRNYCFQGQIPDAFLSGKTWNIPDTAVRPKRLKKHQNIPTTLLEVLKQEKSGKVSGGIYHKIQIELTYNSNHIEGSRLTHDQTRYIYETNTIGVENEILNVDDIVETANHFRCIDMVIDQAAYLLTERFIKELHAVLKNGTSDSRKDWFVVGGYKKLPNEVGGLETVQPERVHGEIQKLLKSYNSSKKKSMDEILDFHVKFERIHPFQDGNGRVGRLILLKECLRNDVVPFIIDENLKMFYYRGLREWNTEQGYLKDTCLTAQDQFKKYLNYFRIPFCEYAENG</sequence>
<evidence type="ECO:0000259" key="1">
    <source>
        <dbReference type="PROSITE" id="PS51459"/>
    </source>
</evidence>
<evidence type="ECO:0000313" key="3">
    <source>
        <dbReference type="Proteomes" id="UP001314681"/>
    </source>
</evidence>
<accession>A0ABS6K7D5</accession>
<dbReference type="PANTHER" id="PTHR13504">
    <property type="entry name" value="FIDO DOMAIN-CONTAINING PROTEIN DDB_G0283145"/>
    <property type="match status" value="1"/>
</dbReference>
<name>A0ABS6K7D5_9FIRM</name>
<dbReference type="InterPro" id="IPR040198">
    <property type="entry name" value="Fido_containing"/>
</dbReference>
<dbReference type="InterPro" id="IPR003812">
    <property type="entry name" value="Fido"/>
</dbReference>
<feature type="domain" description="Fido" evidence="1">
    <location>
        <begin position="144"/>
        <end position="291"/>
    </location>
</feature>
<organism evidence="2 3">
    <name type="scientific">Diplocloster modestus</name>
    <dbReference type="NCBI Taxonomy" id="2850322"/>
    <lineage>
        <taxon>Bacteria</taxon>
        <taxon>Bacillati</taxon>
        <taxon>Bacillota</taxon>
        <taxon>Clostridia</taxon>
        <taxon>Lachnospirales</taxon>
        <taxon>Lachnospiraceae</taxon>
        <taxon>Diplocloster</taxon>
    </lineage>
</organism>
<comment type="caution">
    <text evidence="2">The sequence shown here is derived from an EMBL/GenBank/DDBJ whole genome shotgun (WGS) entry which is preliminary data.</text>
</comment>
<dbReference type="RefSeq" id="WP_158352349.1">
    <property type="nucleotide sequence ID" value="NZ_JAHQCX010000006.1"/>
</dbReference>
<dbReference type="PANTHER" id="PTHR13504:SF38">
    <property type="entry name" value="FIDO DOMAIN-CONTAINING PROTEIN"/>
    <property type="match status" value="1"/>
</dbReference>
<reference evidence="2 3" key="1">
    <citation type="submission" date="2021-06" db="EMBL/GenBank/DDBJ databases">
        <title>Description of novel taxa of the family Lachnospiraceae.</title>
        <authorList>
            <person name="Chaplin A.V."/>
            <person name="Sokolova S.R."/>
            <person name="Pikina A.P."/>
            <person name="Korzhanova M."/>
            <person name="Belova V."/>
            <person name="Korostin D."/>
            <person name="Efimov B.A."/>
        </authorList>
    </citation>
    <scope>NUCLEOTIDE SEQUENCE [LARGE SCALE GENOMIC DNA]</scope>
    <source>
        <strain evidence="2 3">ASD4241</strain>
    </source>
</reference>
<evidence type="ECO:0000313" key="2">
    <source>
        <dbReference type="EMBL" id="MBU9726424.1"/>
    </source>
</evidence>
<keyword evidence="3" id="KW-1185">Reference proteome</keyword>
<dbReference type="Gene3D" id="1.10.3290.10">
    <property type="entry name" value="Fido-like domain"/>
    <property type="match status" value="1"/>
</dbReference>
<dbReference type="SUPFAM" id="SSF140931">
    <property type="entry name" value="Fic-like"/>
    <property type="match status" value="1"/>
</dbReference>
<dbReference type="Proteomes" id="UP001314681">
    <property type="component" value="Unassembled WGS sequence"/>
</dbReference>
<dbReference type="InterPro" id="IPR036597">
    <property type="entry name" value="Fido-like_dom_sf"/>
</dbReference>
<protein>
    <submittedName>
        <fullName evidence="2">Fic family protein</fullName>
    </submittedName>
</protein>
<dbReference type="EMBL" id="JAHQCX010000006">
    <property type="protein sequence ID" value="MBU9726424.1"/>
    <property type="molecule type" value="Genomic_DNA"/>
</dbReference>
<gene>
    <name evidence="2" type="ORF">KTH90_10415</name>
</gene>
<dbReference type="Pfam" id="PF02661">
    <property type="entry name" value="Fic"/>
    <property type="match status" value="1"/>
</dbReference>
<dbReference type="PROSITE" id="PS51459">
    <property type="entry name" value="FIDO"/>
    <property type="match status" value="1"/>
</dbReference>
<proteinExistence type="predicted"/>